<gene>
    <name evidence="1" type="ORF">KS4_17400</name>
</gene>
<dbReference type="RefSeq" id="WP_145076917.1">
    <property type="nucleotide sequence ID" value="NZ_CP036425.1"/>
</dbReference>
<evidence type="ECO:0000313" key="1">
    <source>
        <dbReference type="EMBL" id="QDU33684.1"/>
    </source>
</evidence>
<reference evidence="1 2" key="1">
    <citation type="submission" date="2019-02" db="EMBL/GenBank/DDBJ databases">
        <title>Deep-cultivation of Planctomycetes and their phenomic and genomic characterization uncovers novel biology.</title>
        <authorList>
            <person name="Wiegand S."/>
            <person name="Jogler M."/>
            <person name="Boedeker C."/>
            <person name="Pinto D."/>
            <person name="Vollmers J."/>
            <person name="Rivas-Marin E."/>
            <person name="Kohn T."/>
            <person name="Peeters S.H."/>
            <person name="Heuer A."/>
            <person name="Rast P."/>
            <person name="Oberbeckmann S."/>
            <person name="Bunk B."/>
            <person name="Jeske O."/>
            <person name="Meyerdierks A."/>
            <person name="Storesund J.E."/>
            <person name="Kallscheuer N."/>
            <person name="Luecker S."/>
            <person name="Lage O.M."/>
            <person name="Pohl T."/>
            <person name="Merkel B.J."/>
            <person name="Hornburger P."/>
            <person name="Mueller R.-W."/>
            <person name="Bruemmer F."/>
            <person name="Labrenz M."/>
            <person name="Spormann A.M."/>
            <person name="Op den Camp H."/>
            <person name="Overmann J."/>
            <person name="Amann R."/>
            <person name="Jetten M.S.M."/>
            <person name="Mascher T."/>
            <person name="Medema M.H."/>
            <person name="Devos D.P."/>
            <person name="Kaster A.-K."/>
            <person name="Ovreas L."/>
            <person name="Rohde M."/>
            <person name="Galperin M.Y."/>
            <person name="Jogler C."/>
        </authorList>
    </citation>
    <scope>NUCLEOTIDE SEQUENCE [LARGE SCALE GENOMIC DNA]</scope>
    <source>
        <strain evidence="1 2">KS4</strain>
    </source>
</reference>
<proteinExistence type="predicted"/>
<evidence type="ECO:0000313" key="2">
    <source>
        <dbReference type="Proteomes" id="UP000317369"/>
    </source>
</evidence>
<name>A0A517YTX1_9BACT</name>
<dbReference type="OrthoDB" id="288616at2"/>
<protein>
    <submittedName>
        <fullName evidence="1">Uncharacterized protein</fullName>
    </submittedName>
</protein>
<dbReference type="AlphaFoldDB" id="A0A517YTX1"/>
<accession>A0A517YTX1</accession>
<dbReference type="KEGG" id="pcor:KS4_17400"/>
<dbReference type="EMBL" id="CP036425">
    <property type="protein sequence ID" value="QDU33684.1"/>
    <property type="molecule type" value="Genomic_DNA"/>
</dbReference>
<dbReference type="Proteomes" id="UP000317369">
    <property type="component" value="Chromosome"/>
</dbReference>
<sequence>MLENIATGSTINIKVVKQPTSEAARKTLVRILSKDADAVADNKRLKDTRKANYNPQPRGGRLYSGRMIKIRNVKGNIGETGTIKATYDVIKDLGSVARFLEIASA</sequence>
<keyword evidence="2" id="KW-1185">Reference proteome</keyword>
<organism evidence="1 2">
    <name type="scientific">Poriferisphaera corsica</name>
    <dbReference type="NCBI Taxonomy" id="2528020"/>
    <lineage>
        <taxon>Bacteria</taxon>
        <taxon>Pseudomonadati</taxon>
        <taxon>Planctomycetota</taxon>
        <taxon>Phycisphaerae</taxon>
        <taxon>Phycisphaerales</taxon>
        <taxon>Phycisphaeraceae</taxon>
        <taxon>Poriferisphaera</taxon>
    </lineage>
</organism>